<gene>
    <name evidence="2" type="ORF">GGR37_001272</name>
</gene>
<dbReference type="Proteomes" id="UP000538566">
    <property type="component" value="Unassembled WGS sequence"/>
</dbReference>
<dbReference type="OrthoDB" id="343356at2"/>
<feature type="domain" description="Putative DNA-binding" evidence="1">
    <location>
        <begin position="11"/>
        <end position="94"/>
    </location>
</feature>
<proteinExistence type="predicted"/>
<evidence type="ECO:0000259" key="1">
    <source>
        <dbReference type="Pfam" id="PF09836"/>
    </source>
</evidence>
<organism evidence="2 3">
    <name type="scientific">Novosphingobium taihuense</name>
    <dbReference type="NCBI Taxonomy" id="260085"/>
    <lineage>
        <taxon>Bacteria</taxon>
        <taxon>Pseudomonadati</taxon>
        <taxon>Pseudomonadota</taxon>
        <taxon>Alphaproteobacteria</taxon>
        <taxon>Sphingomonadales</taxon>
        <taxon>Sphingomonadaceae</taxon>
        <taxon>Novosphingobium</taxon>
    </lineage>
</organism>
<dbReference type="RefSeq" id="WP_158637716.1">
    <property type="nucleotide sequence ID" value="NZ_JACHOA010000002.1"/>
</dbReference>
<dbReference type="InterPro" id="IPR018640">
    <property type="entry name" value="DUF2063"/>
</dbReference>
<comment type="caution">
    <text evidence="2">The sequence shown here is derived from an EMBL/GenBank/DDBJ whole genome shotgun (WGS) entry which is preliminary data.</text>
</comment>
<keyword evidence="3" id="KW-1185">Reference proteome</keyword>
<reference evidence="2 3" key="1">
    <citation type="submission" date="2020-08" db="EMBL/GenBank/DDBJ databases">
        <title>Genomic Encyclopedia of Type Strains, Phase IV (KMG-IV): sequencing the most valuable type-strain genomes for metagenomic binning, comparative biology and taxonomic classification.</title>
        <authorList>
            <person name="Goeker M."/>
        </authorList>
    </citation>
    <scope>NUCLEOTIDE SEQUENCE [LARGE SCALE GENOMIC DNA]</scope>
    <source>
        <strain evidence="2 3">DSM 17507</strain>
    </source>
</reference>
<dbReference type="AlphaFoldDB" id="A0A7W7A9Q3"/>
<dbReference type="Pfam" id="PF09836">
    <property type="entry name" value="DUF2063"/>
    <property type="match status" value="1"/>
</dbReference>
<dbReference type="EMBL" id="JACHOA010000002">
    <property type="protein sequence ID" value="MBB4613013.1"/>
    <property type="molecule type" value="Genomic_DNA"/>
</dbReference>
<evidence type="ECO:0000313" key="2">
    <source>
        <dbReference type="EMBL" id="MBB4613013.1"/>
    </source>
</evidence>
<sequence length="251" mass="26937">MTVLGASLHSLQQDFASWLVTADEAAAMRLGRADGLAIYQNNYRVSLMTSLEAGFEQVHSWLGDEAFARAAAHFIDAYPPHGWTLDAYGADFATTLASLYPQDPEVADLARIDWAVGQAFVAGNADPAGADVLTEVDWDVARIALVPSMLMVEVGSNADKIWLALAGEGEVPAPCALPERATLFVWRQGFESVMRRAEPVEVRIAECSRDGFTFAQCCEDLARDMGEEAAVEQAGGVLGQWIAEGLVAGLS</sequence>
<evidence type="ECO:0000313" key="3">
    <source>
        <dbReference type="Proteomes" id="UP000538566"/>
    </source>
</evidence>
<name>A0A7W7A9Q3_9SPHN</name>
<accession>A0A7W7A9Q3</accession>
<protein>
    <recommendedName>
        <fullName evidence="1">Putative DNA-binding domain-containing protein</fullName>
    </recommendedName>
</protein>